<keyword evidence="4" id="KW-1185">Reference proteome</keyword>
<dbReference type="InterPro" id="IPR038375">
    <property type="entry name" value="NDUFAF7_sf"/>
</dbReference>
<evidence type="ECO:0000313" key="4">
    <source>
        <dbReference type="Proteomes" id="UP000642748"/>
    </source>
</evidence>
<accession>A0A8J3QXJ5</accession>
<protein>
    <recommendedName>
        <fullName evidence="5">SAM-dependent methyltransferase, MidA family</fullName>
    </recommendedName>
</protein>
<dbReference type="InterPro" id="IPR003788">
    <property type="entry name" value="NDUFAF7"/>
</dbReference>
<evidence type="ECO:0000313" key="3">
    <source>
        <dbReference type="EMBL" id="GIH18149.1"/>
    </source>
</evidence>
<dbReference type="Pfam" id="PF02636">
    <property type="entry name" value="Methyltransf_28"/>
    <property type="match status" value="1"/>
</dbReference>
<dbReference type="SUPFAM" id="SSF53335">
    <property type="entry name" value="S-adenosyl-L-methionine-dependent methyltransferases"/>
    <property type="match status" value="1"/>
</dbReference>
<evidence type="ECO:0008006" key="5">
    <source>
        <dbReference type="Google" id="ProtNLM"/>
    </source>
</evidence>
<proteinExistence type="predicted"/>
<dbReference type="AlphaFoldDB" id="A0A8J3QXJ5"/>
<dbReference type="GO" id="GO:0032259">
    <property type="term" value="P:methylation"/>
    <property type="evidence" value="ECO:0007669"/>
    <property type="project" value="UniProtKB-KW"/>
</dbReference>
<name>A0A8J3QXJ5_9ACTN</name>
<dbReference type="InterPro" id="IPR029063">
    <property type="entry name" value="SAM-dependent_MTases_sf"/>
</dbReference>
<dbReference type="Gene3D" id="3.40.50.12710">
    <property type="match status" value="1"/>
</dbReference>
<keyword evidence="1" id="KW-0489">Methyltransferase</keyword>
<evidence type="ECO:0000256" key="1">
    <source>
        <dbReference type="ARBA" id="ARBA00022603"/>
    </source>
</evidence>
<dbReference type="Proteomes" id="UP000642748">
    <property type="component" value="Unassembled WGS sequence"/>
</dbReference>
<organism evidence="3 4">
    <name type="scientific">Rugosimonospora africana</name>
    <dbReference type="NCBI Taxonomy" id="556532"/>
    <lineage>
        <taxon>Bacteria</taxon>
        <taxon>Bacillati</taxon>
        <taxon>Actinomycetota</taxon>
        <taxon>Actinomycetes</taxon>
        <taxon>Micromonosporales</taxon>
        <taxon>Micromonosporaceae</taxon>
        <taxon>Rugosimonospora</taxon>
    </lineage>
</organism>
<evidence type="ECO:0000256" key="2">
    <source>
        <dbReference type="ARBA" id="ARBA00022679"/>
    </source>
</evidence>
<sequence>MRWRQAMERALYGPDGFFVSANRPADHFRTSVHASPLFAGALAGLLSRLDEAMGTPDALDVVDVGAGRGELLRALAETVPDGLRERLRLTAVELAPRPADLPPAVSWSATVPAGVRGLLIATEWLDNVPVDLAELDGTGVARYVEVDDSLGDPVSDVDAEWLDRWWPLAPGHRAEIGVPREDAWRAAMSTVEHGWALTVDYGHLAAERPPLGTLTGFRAGRQVHPVPDGSCDLTAHVAVDALAAATPGTATLITQRDALRRLGVSGARPPLALASTDPTGYLRALARAGQAAELTDPAGLGSHFWLLSPVGVPVPFEP</sequence>
<dbReference type="PANTHER" id="PTHR12049">
    <property type="entry name" value="PROTEIN ARGININE METHYLTRANSFERASE NDUFAF7, MITOCHONDRIAL"/>
    <property type="match status" value="1"/>
</dbReference>
<dbReference type="GO" id="GO:0035243">
    <property type="term" value="F:protein-arginine omega-N symmetric methyltransferase activity"/>
    <property type="evidence" value="ECO:0007669"/>
    <property type="project" value="TreeGrafter"/>
</dbReference>
<dbReference type="EMBL" id="BONZ01000063">
    <property type="protein sequence ID" value="GIH18149.1"/>
    <property type="molecule type" value="Genomic_DNA"/>
</dbReference>
<dbReference type="PANTHER" id="PTHR12049:SF7">
    <property type="entry name" value="PROTEIN ARGININE METHYLTRANSFERASE NDUFAF7, MITOCHONDRIAL"/>
    <property type="match status" value="1"/>
</dbReference>
<reference evidence="3" key="1">
    <citation type="submission" date="2021-01" db="EMBL/GenBank/DDBJ databases">
        <title>Whole genome shotgun sequence of Rugosimonospora africana NBRC 104875.</title>
        <authorList>
            <person name="Komaki H."/>
            <person name="Tamura T."/>
        </authorList>
    </citation>
    <scope>NUCLEOTIDE SEQUENCE</scope>
    <source>
        <strain evidence="3">NBRC 104875</strain>
    </source>
</reference>
<comment type="caution">
    <text evidence="3">The sequence shown here is derived from an EMBL/GenBank/DDBJ whole genome shotgun (WGS) entry which is preliminary data.</text>
</comment>
<keyword evidence="2" id="KW-0808">Transferase</keyword>
<gene>
    <name evidence="3" type="ORF">Raf01_63210</name>
</gene>